<gene>
    <name evidence="2" type="ORF">BJ322DRAFT_1023656</name>
</gene>
<comment type="caution">
    <text evidence="2">The sequence shown here is derived from an EMBL/GenBank/DDBJ whole genome shotgun (WGS) entry which is preliminary data.</text>
</comment>
<evidence type="ECO:0000313" key="2">
    <source>
        <dbReference type="EMBL" id="KAF9780978.1"/>
    </source>
</evidence>
<proteinExistence type="predicted"/>
<reference evidence="2" key="2">
    <citation type="submission" date="2020-11" db="EMBL/GenBank/DDBJ databases">
        <authorList>
            <consortium name="DOE Joint Genome Institute"/>
            <person name="Kuo A."/>
            <person name="Miyauchi S."/>
            <person name="Kiss E."/>
            <person name="Drula E."/>
            <person name="Kohler A."/>
            <person name="Sanchez-Garcia M."/>
            <person name="Andreopoulos B."/>
            <person name="Barry K.W."/>
            <person name="Bonito G."/>
            <person name="Buee M."/>
            <person name="Carver A."/>
            <person name="Chen C."/>
            <person name="Cichocki N."/>
            <person name="Clum A."/>
            <person name="Culley D."/>
            <person name="Crous P.W."/>
            <person name="Fauchery L."/>
            <person name="Girlanda M."/>
            <person name="Hayes R."/>
            <person name="Keri Z."/>
            <person name="Labutti K."/>
            <person name="Lipzen A."/>
            <person name="Lombard V."/>
            <person name="Magnuson J."/>
            <person name="Maillard F."/>
            <person name="Morin E."/>
            <person name="Murat C."/>
            <person name="Nolan M."/>
            <person name="Ohm R."/>
            <person name="Pangilinan J."/>
            <person name="Pereira M."/>
            <person name="Perotto S."/>
            <person name="Peter M."/>
            <person name="Riley R."/>
            <person name="Sitrit Y."/>
            <person name="Stielow B."/>
            <person name="Szollosi G."/>
            <person name="Zifcakova L."/>
            <person name="Stursova M."/>
            <person name="Spatafora J.W."/>
            <person name="Tedersoo L."/>
            <person name="Vaario L.-M."/>
            <person name="Yamada A."/>
            <person name="Yan M."/>
            <person name="Wang P."/>
            <person name="Xu J."/>
            <person name="Bruns T."/>
            <person name="Baldrian P."/>
            <person name="Vilgalys R."/>
            <person name="Henrissat B."/>
            <person name="Grigoriev I.V."/>
            <person name="Hibbett D."/>
            <person name="Nagy L.G."/>
            <person name="Martin F.M."/>
        </authorList>
    </citation>
    <scope>NUCLEOTIDE SEQUENCE</scope>
    <source>
        <strain evidence="2">UH-Tt-Lm1</strain>
    </source>
</reference>
<organism evidence="2 3">
    <name type="scientific">Thelephora terrestris</name>
    <dbReference type="NCBI Taxonomy" id="56493"/>
    <lineage>
        <taxon>Eukaryota</taxon>
        <taxon>Fungi</taxon>
        <taxon>Dikarya</taxon>
        <taxon>Basidiomycota</taxon>
        <taxon>Agaricomycotina</taxon>
        <taxon>Agaricomycetes</taxon>
        <taxon>Thelephorales</taxon>
        <taxon>Thelephoraceae</taxon>
        <taxon>Thelephora</taxon>
    </lineage>
</organism>
<keyword evidence="3" id="KW-1185">Reference proteome</keyword>
<dbReference type="EMBL" id="WIUZ02000015">
    <property type="protein sequence ID" value="KAF9780978.1"/>
    <property type="molecule type" value="Genomic_DNA"/>
</dbReference>
<feature type="compositionally biased region" description="Low complexity" evidence="1">
    <location>
        <begin position="95"/>
        <end position="111"/>
    </location>
</feature>
<feature type="compositionally biased region" description="Basic and acidic residues" evidence="1">
    <location>
        <begin position="16"/>
        <end position="25"/>
    </location>
</feature>
<reference evidence="2" key="1">
    <citation type="journal article" date="2020" name="Nat. Commun.">
        <title>Large-scale genome sequencing of mycorrhizal fungi provides insights into the early evolution of symbiotic traits.</title>
        <authorList>
            <person name="Miyauchi S."/>
            <person name="Kiss E."/>
            <person name="Kuo A."/>
            <person name="Drula E."/>
            <person name="Kohler A."/>
            <person name="Sanchez-Garcia M."/>
            <person name="Morin E."/>
            <person name="Andreopoulos B."/>
            <person name="Barry K.W."/>
            <person name="Bonito G."/>
            <person name="Buee M."/>
            <person name="Carver A."/>
            <person name="Chen C."/>
            <person name="Cichocki N."/>
            <person name="Clum A."/>
            <person name="Culley D."/>
            <person name="Crous P.W."/>
            <person name="Fauchery L."/>
            <person name="Girlanda M."/>
            <person name="Hayes R.D."/>
            <person name="Keri Z."/>
            <person name="LaButti K."/>
            <person name="Lipzen A."/>
            <person name="Lombard V."/>
            <person name="Magnuson J."/>
            <person name="Maillard F."/>
            <person name="Murat C."/>
            <person name="Nolan M."/>
            <person name="Ohm R.A."/>
            <person name="Pangilinan J."/>
            <person name="Pereira M.F."/>
            <person name="Perotto S."/>
            <person name="Peter M."/>
            <person name="Pfister S."/>
            <person name="Riley R."/>
            <person name="Sitrit Y."/>
            <person name="Stielow J.B."/>
            <person name="Szollosi G."/>
            <person name="Zifcakova L."/>
            <person name="Stursova M."/>
            <person name="Spatafora J.W."/>
            <person name="Tedersoo L."/>
            <person name="Vaario L.M."/>
            <person name="Yamada A."/>
            <person name="Yan M."/>
            <person name="Wang P."/>
            <person name="Xu J."/>
            <person name="Bruns T."/>
            <person name="Baldrian P."/>
            <person name="Vilgalys R."/>
            <person name="Dunand C."/>
            <person name="Henrissat B."/>
            <person name="Grigoriev I.V."/>
            <person name="Hibbett D."/>
            <person name="Nagy L.G."/>
            <person name="Martin F.M."/>
        </authorList>
    </citation>
    <scope>NUCLEOTIDE SEQUENCE</scope>
    <source>
        <strain evidence="2">UH-Tt-Lm1</strain>
    </source>
</reference>
<dbReference type="Proteomes" id="UP000736335">
    <property type="component" value="Unassembled WGS sequence"/>
</dbReference>
<feature type="compositionally biased region" description="Acidic residues" evidence="1">
    <location>
        <begin position="1"/>
        <end position="14"/>
    </location>
</feature>
<dbReference type="AlphaFoldDB" id="A0A9P6H9E7"/>
<accession>A0A9P6H9E7</accession>
<feature type="region of interest" description="Disordered" evidence="1">
    <location>
        <begin position="1"/>
        <end position="143"/>
    </location>
</feature>
<name>A0A9P6H9E7_9AGAM</name>
<feature type="compositionally biased region" description="Gly residues" evidence="1">
    <location>
        <begin position="129"/>
        <end position="143"/>
    </location>
</feature>
<evidence type="ECO:0000256" key="1">
    <source>
        <dbReference type="SAM" id="MobiDB-lite"/>
    </source>
</evidence>
<evidence type="ECO:0000313" key="3">
    <source>
        <dbReference type="Proteomes" id="UP000736335"/>
    </source>
</evidence>
<protein>
    <submittedName>
        <fullName evidence="2">Uncharacterized protein</fullName>
    </submittedName>
</protein>
<sequence>MDSPEEEDNDEQSGEDCVHSQDNKTKPASPDPANILYTPTHHDANYHASPASRPTRLHSLRQIHTCPGDPPLPLSTSSEPDVTCRRDDSVDQNESSDSCGSSSSGIAPPSDELGQDSREGMGEEEFPDPGGGEGMTGDLQGGMGSIEKIKTGVFITGLLPELGRSVVSREEVDGRLVVLSNGGRGVVQVLFHVEGNIRLEGRGEGGSGSVEHDVVGNEGRHNSAGNLGEGGMGVWWEWKRDDEGNNH</sequence>